<comment type="caution">
    <text evidence="1">The sequence shown here is derived from an EMBL/GenBank/DDBJ whole genome shotgun (WGS) entry which is preliminary data.</text>
</comment>
<sequence length="98" mass="10858">MQYPLLSSTSLSFPYSSSSPFFCFFLFLSSASNCGPQVGQSGPSTQSQLEYSSQKHALPSSAFLHLFRPINIADCARYITSHFRAIKKSDIYKQMTSG</sequence>
<dbReference type="Proteomes" id="UP000288429">
    <property type="component" value="Unassembled WGS sequence"/>
</dbReference>
<dbReference type="EMBL" id="NIZV01000229">
    <property type="protein sequence ID" value="RSL98883.1"/>
    <property type="molecule type" value="Genomic_DNA"/>
</dbReference>
<evidence type="ECO:0000313" key="1">
    <source>
        <dbReference type="EMBL" id="RSL98883.1"/>
    </source>
</evidence>
<accession>A0A428TA39</accession>
<keyword evidence="2" id="KW-1185">Reference proteome</keyword>
<name>A0A428TA39_9HYPO</name>
<dbReference type="AlphaFoldDB" id="A0A428TA39"/>
<proteinExistence type="predicted"/>
<gene>
    <name evidence="1" type="ORF">CDV31_012404</name>
</gene>
<protein>
    <submittedName>
        <fullName evidence="1">Uncharacterized protein</fullName>
    </submittedName>
</protein>
<reference evidence="1 2" key="1">
    <citation type="submission" date="2017-06" db="EMBL/GenBank/DDBJ databases">
        <title>Cmopartive genomic analysis of Ambrosia Fusariam Clade fungi.</title>
        <authorList>
            <person name="Stajich J.E."/>
            <person name="Carrillo J."/>
            <person name="Kijimoto T."/>
            <person name="Eskalen A."/>
            <person name="O'Donnell K."/>
            <person name="Kasson M."/>
        </authorList>
    </citation>
    <scope>NUCLEOTIDE SEQUENCE [LARGE SCALE GENOMIC DNA]</scope>
    <source>
        <strain evidence="1 2">NRRL 20438</strain>
    </source>
</reference>
<organism evidence="1 2">
    <name type="scientific">Fusarium ambrosium</name>
    <dbReference type="NCBI Taxonomy" id="131363"/>
    <lineage>
        <taxon>Eukaryota</taxon>
        <taxon>Fungi</taxon>
        <taxon>Dikarya</taxon>
        <taxon>Ascomycota</taxon>
        <taxon>Pezizomycotina</taxon>
        <taxon>Sordariomycetes</taxon>
        <taxon>Hypocreomycetidae</taxon>
        <taxon>Hypocreales</taxon>
        <taxon>Nectriaceae</taxon>
        <taxon>Fusarium</taxon>
        <taxon>Fusarium solani species complex</taxon>
    </lineage>
</organism>
<evidence type="ECO:0000313" key="2">
    <source>
        <dbReference type="Proteomes" id="UP000288429"/>
    </source>
</evidence>